<dbReference type="CDD" id="cd05233">
    <property type="entry name" value="SDR_c"/>
    <property type="match status" value="1"/>
</dbReference>
<dbReference type="AlphaFoldDB" id="A0A2J6S815"/>
<dbReference type="SUPFAM" id="SSF51735">
    <property type="entry name" value="NAD(P)-binding Rossmann-fold domains"/>
    <property type="match status" value="1"/>
</dbReference>
<dbReference type="Gene3D" id="3.40.50.720">
    <property type="entry name" value="NAD(P)-binding Rossmann-like Domain"/>
    <property type="match status" value="1"/>
</dbReference>
<keyword evidence="5" id="KW-1185">Reference proteome</keyword>
<dbReference type="PRINTS" id="PR00080">
    <property type="entry name" value="SDRFAMILY"/>
</dbReference>
<organism evidence="4 5">
    <name type="scientific">Hyaloscypha variabilis (strain UAMH 11265 / GT02V1 / F)</name>
    <name type="common">Meliniomyces variabilis</name>
    <dbReference type="NCBI Taxonomy" id="1149755"/>
    <lineage>
        <taxon>Eukaryota</taxon>
        <taxon>Fungi</taxon>
        <taxon>Dikarya</taxon>
        <taxon>Ascomycota</taxon>
        <taxon>Pezizomycotina</taxon>
        <taxon>Leotiomycetes</taxon>
        <taxon>Helotiales</taxon>
        <taxon>Hyaloscyphaceae</taxon>
        <taxon>Hyaloscypha</taxon>
        <taxon>Hyaloscypha variabilis</taxon>
    </lineage>
</organism>
<evidence type="ECO:0000256" key="1">
    <source>
        <dbReference type="ARBA" id="ARBA00006484"/>
    </source>
</evidence>
<dbReference type="PROSITE" id="PS00061">
    <property type="entry name" value="ADH_SHORT"/>
    <property type="match status" value="1"/>
</dbReference>
<name>A0A2J6S815_HYAVF</name>
<comment type="similarity">
    <text evidence="1">Belongs to the short-chain dehydrogenases/reductases (SDR) family.</text>
</comment>
<dbReference type="EMBL" id="KZ613939">
    <property type="protein sequence ID" value="PMD46908.1"/>
    <property type="molecule type" value="Genomic_DNA"/>
</dbReference>
<dbReference type="InterPro" id="IPR020904">
    <property type="entry name" value="Sc_DH/Rdtase_CS"/>
</dbReference>
<dbReference type="STRING" id="1149755.A0A2J6S815"/>
<evidence type="ECO:0000256" key="3">
    <source>
        <dbReference type="ARBA" id="ARBA00023002"/>
    </source>
</evidence>
<evidence type="ECO:0000313" key="5">
    <source>
        <dbReference type="Proteomes" id="UP000235786"/>
    </source>
</evidence>
<dbReference type="OrthoDB" id="1669814at2759"/>
<dbReference type="PANTHER" id="PTHR24321:SF8">
    <property type="entry name" value="ESTRADIOL 17-BETA-DEHYDROGENASE 8-RELATED"/>
    <property type="match status" value="1"/>
</dbReference>
<dbReference type="InterPro" id="IPR002347">
    <property type="entry name" value="SDR_fam"/>
</dbReference>
<keyword evidence="3" id="KW-0560">Oxidoreductase</keyword>
<evidence type="ECO:0000313" key="4">
    <source>
        <dbReference type="EMBL" id="PMD46908.1"/>
    </source>
</evidence>
<dbReference type="InterPro" id="IPR036291">
    <property type="entry name" value="NAD(P)-bd_dom_sf"/>
</dbReference>
<reference evidence="4 5" key="1">
    <citation type="submission" date="2016-04" db="EMBL/GenBank/DDBJ databases">
        <title>A degradative enzymes factory behind the ericoid mycorrhizal symbiosis.</title>
        <authorList>
            <consortium name="DOE Joint Genome Institute"/>
            <person name="Martino E."/>
            <person name="Morin E."/>
            <person name="Grelet G."/>
            <person name="Kuo A."/>
            <person name="Kohler A."/>
            <person name="Daghino S."/>
            <person name="Barry K."/>
            <person name="Choi C."/>
            <person name="Cichocki N."/>
            <person name="Clum A."/>
            <person name="Copeland A."/>
            <person name="Hainaut M."/>
            <person name="Haridas S."/>
            <person name="Labutti K."/>
            <person name="Lindquist E."/>
            <person name="Lipzen A."/>
            <person name="Khouja H.-R."/>
            <person name="Murat C."/>
            <person name="Ohm R."/>
            <person name="Olson A."/>
            <person name="Spatafora J."/>
            <person name="Veneault-Fourrey C."/>
            <person name="Henrissat B."/>
            <person name="Grigoriev I."/>
            <person name="Martin F."/>
            <person name="Perotto S."/>
        </authorList>
    </citation>
    <scope>NUCLEOTIDE SEQUENCE [LARGE SCALE GENOMIC DNA]</scope>
    <source>
        <strain evidence="4 5">F</strain>
    </source>
</reference>
<dbReference type="GO" id="GO:0016491">
    <property type="term" value="F:oxidoreductase activity"/>
    <property type="evidence" value="ECO:0007669"/>
    <property type="project" value="UniProtKB-KW"/>
</dbReference>
<gene>
    <name evidence="4" type="ORF">L207DRAFT_383409</name>
</gene>
<dbReference type="PRINTS" id="PR00081">
    <property type="entry name" value="GDHRDH"/>
</dbReference>
<feature type="non-terminal residue" evidence="4">
    <location>
        <position position="260"/>
    </location>
</feature>
<evidence type="ECO:0000256" key="2">
    <source>
        <dbReference type="ARBA" id="ARBA00022857"/>
    </source>
</evidence>
<dbReference type="GO" id="GO:0009688">
    <property type="term" value="P:abscisic acid biosynthetic process"/>
    <property type="evidence" value="ECO:0007669"/>
    <property type="project" value="UniProtKB-ARBA"/>
</dbReference>
<sequence length="260" mass="26803">NFKGKVIAITGAASGIGRATATMLASRGAIVAIADLNSELLATAASELEASGATVTATVLDVRNAQQVEDWITKTATQHGHLDGAANLAGVISPAQGVALIEDYPYSEFEFIIDVNLKGVYNCLAAELRTMKKLIRESEGKEDGQKSASIVNASSIAGLEGSSRCAPYVASKHAVVGLTRTAAKECGSTGVRVNAVAPGLIDTPMVRSFAAHETVNLDSVKAMGALNRMGKPEEVAEAVCWLLCDGSSFVTGTVHAVDAG</sequence>
<accession>A0A2J6S815</accession>
<dbReference type="Proteomes" id="UP000235786">
    <property type="component" value="Unassembled WGS sequence"/>
</dbReference>
<proteinExistence type="inferred from homology"/>
<feature type="non-terminal residue" evidence="4">
    <location>
        <position position="1"/>
    </location>
</feature>
<keyword evidence="2" id="KW-0521">NADP</keyword>
<dbReference type="Pfam" id="PF13561">
    <property type="entry name" value="adh_short_C2"/>
    <property type="match status" value="1"/>
</dbReference>
<dbReference type="PANTHER" id="PTHR24321">
    <property type="entry name" value="DEHYDROGENASES, SHORT CHAIN"/>
    <property type="match status" value="1"/>
</dbReference>
<dbReference type="FunFam" id="3.40.50.720:FF:000084">
    <property type="entry name" value="Short-chain dehydrogenase reductase"/>
    <property type="match status" value="1"/>
</dbReference>
<protein>
    <submittedName>
        <fullName evidence="4">NAD(P)-binding protein</fullName>
    </submittedName>
</protein>